<evidence type="ECO:0000256" key="1">
    <source>
        <dbReference type="ARBA" id="ARBA00023002"/>
    </source>
</evidence>
<organism evidence="4 5">
    <name type="scientific">Sellimonas caecigallum</name>
    <dbReference type="NCBI Taxonomy" id="2592333"/>
    <lineage>
        <taxon>Bacteria</taxon>
        <taxon>Bacillati</taxon>
        <taxon>Bacillota</taxon>
        <taxon>Clostridia</taxon>
        <taxon>Lachnospirales</taxon>
        <taxon>Lachnospiraceae</taxon>
        <taxon>Sellimonas</taxon>
    </lineage>
</organism>
<keyword evidence="1" id="KW-0560">Oxidoreductase</keyword>
<feature type="domain" description="Fe-containing alcohol dehydrogenase-like C-terminal" evidence="3">
    <location>
        <begin position="197"/>
        <end position="365"/>
    </location>
</feature>
<name>A0ABS7L7S6_9FIRM</name>
<dbReference type="Pfam" id="PF00465">
    <property type="entry name" value="Fe-ADH"/>
    <property type="match status" value="1"/>
</dbReference>
<feature type="domain" description="Alcohol dehydrogenase iron-type/glycerol dehydrogenase GldA" evidence="2">
    <location>
        <begin position="9"/>
        <end position="186"/>
    </location>
</feature>
<dbReference type="PROSITE" id="PS00913">
    <property type="entry name" value="ADH_IRON_1"/>
    <property type="match status" value="1"/>
</dbReference>
<sequence>MEEFSFYQPTRMEFGCGKVNQLGEIVKQYGKRCLLVTTTNEEEVLRPLYERVRDIIEQAGGFVRHFDEVIPNPDVKGIEKAIQIVHDEKLEVIVAVGGGSSIDTAKAIALFENVEKLDWDEIFQKYTDAFASYESLGKKIPVIAVPTTAGTGSEMTQAMVLSQTEKGAKMCVFHPEGFAEVALIDPELTRTLPPRMTAMTGFDAFTHAFESYMRECSSIYTRMIAKKAMEMIIGALPRLVKDPSDIELRAVLSQAAAFAGISLSNAAATIPHPLSEVIGGVAPRIAHGQCLASLYPAYLDYIWEKETEKCAAVSRIFDPDCEWKSDQEAAKELPKLVRKFLDEIGIHKTLSSLGVTPEEFQTMLENPVFSFLPFAPKDELFNIMKKSY</sequence>
<evidence type="ECO:0000313" key="4">
    <source>
        <dbReference type="EMBL" id="MBY0759120.1"/>
    </source>
</evidence>
<dbReference type="InterPro" id="IPR018211">
    <property type="entry name" value="ADH_Fe_CS"/>
</dbReference>
<accession>A0ABS7L7S6</accession>
<gene>
    <name evidence="4" type="ORF">FLB61_08480</name>
</gene>
<dbReference type="SUPFAM" id="SSF56796">
    <property type="entry name" value="Dehydroquinate synthase-like"/>
    <property type="match status" value="1"/>
</dbReference>
<comment type="caution">
    <text evidence="4">The sequence shown here is derived from an EMBL/GenBank/DDBJ whole genome shotgun (WGS) entry which is preliminary data.</text>
</comment>
<protein>
    <submittedName>
        <fullName evidence="4">Iron-containing alcohol dehydrogenase</fullName>
    </submittedName>
</protein>
<evidence type="ECO:0000259" key="2">
    <source>
        <dbReference type="Pfam" id="PF00465"/>
    </source>
</evidence>
<dbReference type="Gene3D" id="3.40.50.1970">
    <property type="match status" value="1"/>
</dbReference>
<dbReference type="InterPro" id="IPR056798">
    <property type="entry name" value="ADH_Fe_C"/>
</dbReference>
<dbReference type="Pfam" id="PF25137">
    <property type="entry name" value="ADH_Fe_C"/>
    <property type="match status" value="1"/>
</dbReference>
<dbReference type="Gene3D" id="1.20.1090.10">
    <property type="entry name" value="Dehydroquinate synthase-like - alpha domain"/>
    <property type="match status" value="1"/>
</dbReference>
<dbReference type="PANTHER" id="PTHR11496">
    <property type="entry name" value="ALCOHOL DEHYDROGENASE"/>
    <property type="match status" value="1"/>
</dbReference>
<dbReference type="EMBL" id="VIRV01000011">
    <property type="protein sequence ID" value="MBY0759120.1"/>
    <property type="molecule type" value="Genomic_DNA"/>
</dbReference>
<reference evidence="4 5" key="1">
    <citation type="journal article" date="2020" name="New Microbes New Infect">
        <title>Sellimonas caecigallum sp. nov., description and genome sequence of a new member of the Sellimonas genus isolated from the cecum of feral chicken.</title>
        <authorList>
            <person name="Wongkuna S."/>
            <person name="Ghimire S."/>
            <person name="Antony L."/>
            <person name="Chankhamhaengdecha S."/>
            <person name="Janvilisri T."/>
            <person name="Scaria J."/>
        </authorList>
    </citation>
    <scope>NUCLEOTIDE SEQUENCE [LARGE SCALE GENOMIC DNA]</scope>
    <source>
        <strain evidence="4 5">SW451</strain>
    </source>
</reference>
<evidence type="ECO:0000313" key="5">
    <source>
        <dbReference type="Proteomes" id="UP000779049"/>
    </source>
</evidence>
<proteinExistence type="predicted"/>
<dbReference type="InterPro" id="IPR001670">
    <property type="entry name" value="ADH_Fe/GldA"/>
</dbReference>
<dbReference type="InterPro" id="IPR039697">
    <property type="entry name" value="Alcohol_dehydrogenase_Fe"/>
</dbReference>
<dbReference type="CDD" id="cd08185">
    <property type="entry name" value="Fe-ADH-like"/>
    <property type="match status" value="1"/>
</dbReference>
<dbReference type="PANTHER" id="PTHR11496:SF83">
    <property type="entry name" value="HYDROXYACID-OXOACID TRANSHYDROGENASE, MITOCHONDRIAL"/>
    <property type="match status" value="1"/>
</dbReference>
<dbReference type="Proteomes" id="UP000779049">
    <property type="component" value="Unassembled WGS sequence"/>
</dbReference>
<evidence type="ECO:0000259" key="3">
    <source>
        <dbReference type="Pfam" id="PF25137"/>
    </source>
</evidence>
<keyword evidence="5" id="KW-1185">Reference proteome</keyword>
<dbReference type="RefSeq" id="WP_221919886.1">
    <property type="nucleotide sequence ID" value="NZ_CP173660.1"/>
</dbReference>